<name>A0A2H3EPB6_ARMGA</name>
<dbReference type="InParanoid" id="A0A2H3EPB6"/>
<feature type="domain" description="Peptidase C14 caspase" evidence="2">
    <location>
        <begin position="3"/>
        <end position="109"/>
    </location>
</feature>
<protein>
    <recommendedName>
        <fullName evidence="2">Peptidase C14 caspase domain-containing protein</fullName>
    </recommendedName>
</protein>
<dbReference type="OrthoDB" id="3223806at2759"/>
<gene>
    <name evidence="3" type="ORF">ARMGADRAFT_908116</name>
</gene>
<dbReference type="InterPro" id="IPR011600">
    <property type="entry name" value="Pept_C14_caspase"/>
</dbReference>
<dbReference type="PANTHER" id="PTHR48104">
    <property type="entry name" value="METACASPASE-4"/>
    <property type="match status" value="1"/>
</dbReference>
<feature type="non-terminal residue" evidence="3">
    <location>
        <position position="158"/>
    </location>
</feature>
<evidence type="ECO:0000313" key="3">
    <source>
        <dbReference type="EMBL" id="PBL01664.1"/>
    </source>
</evidence>
<dbReference type="GO" id="GO:0005737">
    <property type="term" value="C:cytoplasm"/>
    <property type="evidence" value="ECO:0007669"/>
    <property type="project" value="TreeGrafter"/>
</dbReference>
<dbReference type="GO" id="GO:0006508">
    <property type="term" value="P:proteolysis"/>
    <property type="evidence" value="ECO:0007669"/>
    <property type="project" value="InterPro"/>
</dbReference>
<dbReference type="Gene3D" id="3.40.50.1460">
    <property type="match status" value="1"/>
</dbReference>
<comment type="similarity">
    <text evidence="1">Belongs to the peptidase C14B family.</text>
</comment>
<accession>A0A2H3EPB6</accession>
<feature type="non-terminal residue" evidence="3">
    <location>
        <position position="1"/>
    </location>
</feature>
<dbReference type="Pfam" id="PF00656">
    <property type="entry name" value="Peptidase_C14"/>
    <property type="match status" value="1"/>
</dbReference>
<organism evidence="3 4">
    <name type="scientific">Armillaria gallica</name>
    <name type="common">Bulbous honey fungus</name>
    <name type="synonym">Armillaria bulbosa</name>
    <dbReference type="NCBI Taxonomy" id="47427"/>
    <lineage>
        <taxon>Eukaryota</taxon>
        <taxon>Fungi</taxon>
        <taxon>Dikarya</taxon>
        <taxon>Basidiomycota</taxon>
        <taxon>Agaricomycotina</taxon>
        <taxon>Agaricomycetes</taxon>
        <taxon>Agaricomycetidae</taxon>
        <taxon>Agaricales</taxon>
        <taxon>Marasmiineae</taxon>
        <taxon>Physalacriaceae</taxon>
        <taxon>Armillaria</taxon>
    </lineage>
</organism>
<sequence>QFWAVLIGIDAYTRCPLQGCVSDALSIKEFLTEGLGVPENHIKCLLGSNYRYFSHPKPTPSRANIVDTLYSLANNPEIVRGDNIIIYYAGRSSRYYCTKHDHESRCDNCPIEALCPIDCDTQDADGNWIPGISDRELNVLFGLICRAKGENITFIVDA</sequence>
<dbReference type="InterPro" id="IPR050452">
    <property type="entry name" value="Metacaspase"/>
</dbReference>
<dbReference type="GO" id="GO:0004197">
    <property type="term" value="F:cysteine-type endopeptidase activity"/>
    <property type="evidence" value="ECO:0007669"/>
    <property type="project" value="InterPro"/>
</dbReference>
<dbReference type="AlphaFoldDB" id="A0A2H3EPB6"/>
<evidence type="ECO:0000256" key="1">
    <source>
        <dbReference type="ARBA" id="ARBA00009005"/>
    </source>
</evidence>
<dbReference type="PANTHER" id="PTHR48104:SF30">
    <property type="entry name" value="METACASPASE-1"/>
    <property type="match status" value="1"/>
</dbReference>
<evidence type="ECO:0000313" key="4">
    <source>
        <dbReference type="Proteomes" id="UP000217790"/>
    </source>
</evidence>
<keyword evidence="4" id="KW-1185">Reference proteome</keyword>
<proteinExistence type="inferred from homology"/>
<evidence type="ECO:0000259" key="2">
    <source>
        <dbReference type="Pfam" id="PF00656"/>
    </source>
</evidence>
<dbReference type="Proteomes" id="UP000217790">
    <property type="component" value="Unassembled WGS sequence"/>
</dbReference>
<dbReference type="EMBL" id="KZ293645">
    <property type="protein sequence ID" value="PBL01664.1"/>
    <property type="molecule type" value="Genomic_DNA"/>
</dbReference>
<reference evidence="4" key="1">
    <citation type="journal article" date="2017" name="Nat. Ecol. Evol.">
        <title>Genome expansion and lineage-specific genetic innovations in the forest pathogenic fungi Armillaria.</title>
        <authorList>
            <person name="Sipos G."/>
            <person name="Prasanna A.N."/>
            <person name="Walter M.C."/>
            <person name="O'Connor E."/>
            <person name="Balint B."/>
            <person name="Krizsan K."/>
            <person name="Kiss B."/>
            <person name="Hess J."/>
            <person name="Varga T."/>
            <person name="Slot J."/>
            <person name="Riley R."/>
            <person name="Boka B."/>
            <person name="Rigling D."/>
            <person name="Barry K."/>
            <person name="Lee J."/>
            <person name="Mihaltcheva S."/>
            <person name="LaButti K."/>
            <person name="Lipzen A."/>
            <person name="Waldron R."/>
            <person name="Moloney N.M."/>
            <person name="Sperisen C."/>
            <person name="Kredics L."/>
            <person name="Vagvoelgyi C."/>
            <person name="Patrignani A."/>
            <person name="Fitzpatrick D."/>
            <person name="Nagy I."/>
            <person name="Doyle S."/>
            <person name="Anderson J.B."/>
            <person name="Grigoriev I.V."/>
            <person name="Gueldener U."/>
            <person name="Muensterkoetter M."/>
            <person name="Nagy L.G."/>
        </authorList>
    </citation>
    <scope>NUCLEOTIDE SEQUENCE [LARGE SCALE GENOMIC DNA]</scope>
    <source>
        <strain evidence="4">Ar21-2</strain>
    </source>
</reference>